<protein>
    <recommendedName>
        <fullName evidence="2">Chromo domain-containing protein</fullName>
    </recommendedName>
</protein>
<feature type="compositionally biased region" description="Basic and acidic residues" evidence="1">
    <location>
        <begin position="81"/>
        <end position="105"/>
    </location>
</feature>
<evidence type="ECO:0000259" key="2">
    <source>
        <dbReference type="PROSITE" id="PS50013"/>
    </source>
</evidence>
<dbReference type="Proteomes" id="UP001174936">
    <property type="component" value="Unassembled WGS sequence"/>
</dbReference>
<feature type="region of interest" description="Disordered" evidence="1">
    <location>
        <begin position="1"/>
        <end position="24"/>
    </location>
</feature>
<feature type="compositionally biased region" description="Basic and acidic residues" evidence="1">
    <location>
        <begin position="1251"/>
        <end position="1262"/>
    </location>
</feature>
<keyword evidence="4" id="KW-1185">Reference proteome</keyword>
<organism evidence="3 4">
    <name type="scientific">Cercophora newfieldiana</name>
    <dbReference type="NCBI Taxonomy" id="92897"/>
    <lineage>
        <taxon>Eukaryota</taxon>
        <taxon>Fungi</taxon>
        <taxon>Dikarya</taxon>
        <taxon>Ascomycota</taxon>
        <taxon>Pezizomycotina</taxon>
        <taxon>Sordariomycetes</taxon>
        <taxon>Sordariomycetidae</taxon>
        <taxon>Sordariales</taxon>
        <taxon>Lasiosphaeriaceae</taxon>
        <taxon>Cercophora</taxon>
    </lineage>
</organism>
<dbReference type="PROSITE" id="PS50013">
    <property type="entry name" value="CHROMO_2"/>
    <property type="match status" value="1"/>
</dbReference>
<feature type="compositionally biased region" description="Basic residues" evidence="1">
    <location>
        <begin position="120"/>
        <end position="140"/>
    </location>
</feature>
<feature type="region of interest" description="Disordered" evidence="1">
    <location>
        <begin position="1251"/>
        <end position="1325"/>
    </location>
</feature>
<sequence>MTKRLAATKSLRRPKKRKQSRATIVEHDDSDDVLYTIRDIIDETEDGKGNLKYLIDWADDPRTGESYDPSWEPAENATEVAVRDWELAKQRKEQERRKQQQHGEDSESDSQPVRDPNWRAGKRRARSSTSKKRPSKRSRISLRQEASPAASTTSEGSDFKEEWAFVEAVPRRSEVVLDIPDGADFDRSEYAVVPPSQPTQSSQTNQLSQPSKTGDGQTAEDQQNCRVIPDSQGLTDSLPSIPAAEEFQLNIQDEDDLCAQESQPLAQDLLQPGVDEVRPSSQSSAPGLHTVEPDIEEAQLGSQLDSQTLDQDSLEVVNTDRLSQHGQEIPSHQPDHLRQDSPHLCPLNEPGTTSSGELALSLGFLTQEELDLPPLVPISSSRASGSAVSTPARTHSQEADDQNLVISATSSQQAAQILPQLATQSQVSLNSSGEVIPETVKKSTGKNPSQREQTPAPSESRGGYEHAQNSNTTLSTINSAGDPSLDEPSQRQHVATTPDQPTTPQRAIMDGSPATETPRSAIDELREKKASFFNQPLPSESSPSPPSEFVHPQAMTLASPSRDESHSAPEDGIGLGLSSVESAPEINASPSRLVHERPDLDFEQIPTTVAPLDLLTSTDHGSIAHLLPAKSHLPLAEVVGRSTPHRYLEDDFEDDREKREFLITLPLAANSRDRYLRLISEEKATIIEFADIFTTTLSGLPDPDLVGKMDTVFEKLFDICDVPPYAEDVPGLTSKDMVRHATNTNSKFSFTYELLLGLKGLDMRVLILARPGLAFNYLDALVTTGEWDSMVLGRDDPMAQTADDLMVILAGAHQDLTAIRQNVDVVILFDDSARSAILPPSLGYKDMAPLLLSLVATHCVDHINSEMGSQLGQKMDPLERKSALISAVVTARDHLKSPDFRAMDGDYPEPHVAAEIFANFLRDPGAGDLNWTHQQLPEDIFDVWASQREPESDIQNISSDEPNNRKRRLHQDDFEEGDSKRLRILDLRPAKHANAPVMSDLLKKTLAGFPFGESATETDVVEVSVRQLELMAAKIADMEDRLATQSVGTGRLREHAKSLEAQVRSHERTARVISNKYKEALGDRGTFEHQAKLAEEKASKAQNALEAVKEDSDAMRQRVKSLETELAEAKAILEGSAVPDIAKMAKAEREVEEARATIVALEKKVANREQDKDYSFKAYQDASNRAIVLNREARELREQVEVLERKAGDNILKINQVNDQKQRDAENRQTDELRAQLRECQRDLAQARDELRHLKNGRRETRQASVPRSPRTTGVMSPRPNRGVGGGSRGTSPAPTYDAAAGAPGGMVFLNQAPSGSARWPHLRD</sequence>
<dbReference type="EMBL" id="JAULSV010000002">
    <property type="protein sequence ID" value="KAK0651886.1"/>
    <property type="molecule type" value="Genomic_DNA"/>
</dbReference>
<feature type="region of interest" description="Disordered" evidence="1">
    <location>
        <begin position="556"/>
        <end position="577"/>
    </location>
</feature>
<feature type="compositionally biased region" description="Low complexity" evidence="1">
    <location>
        <begin position="198"/>
        <end position="211"/>
    </location>
</feature>
<feature type="region of interest" description="Disordered" evidence="1">
    <location>
        <begin position="186"/>
        <end position="266"/>
    </location>
</feature>
<evidence type="ECO:0000313" key="4">
    <source>
        <dbReference type="Proteomes" id="UP001174936"/>
    </source>
</evidence>
<dbReference type="Gene3D" id="2.40.50.40">
    <property type="match status" value="1"/>
</dbReference>
<feature type="region of interest" description="Disordered" evidence="1">
    <location>
        <begin position="429"/>
        <end position="519"/>
    </location>
</feature>
<accession>A0AA39YFW0</accession>
<feature type="region of interest" description="Disordered" evidence="1">
    <location>
        <begin position="375"/>
        <end position="399"/>
    </location>
</feature>
<feature type="region of interest" description="Disordered" evidence="1">
    <location>
        <begin position="57"/>
        <end position="161"/>
    </location>
</feature>
<feature type="compositionally biased region" description="Low complexity" evidence="1">
    <location>
        <begin position="379"/>
        <end position="389"/>
    </location>
</feature>
<feature type="compositionally biased region" description="Polar residues" evidence="1">
    <location>
        <begin position="445"/>
        <end position="457"/>
    </location>
</feature>
<comment type="caution">
    <text evidence="3">The sequence shown here is derived from an EMBL/GenBank/DDBJ whole genome shotgun (WGS) entry which is preliminary data.</text>
</comment>
<feature type="compositionally biased region" description="Polar residues" evidence="1">
    <location>
        <begin position="491"/>
        <end position="505"/>
    </location>
</feature>
<feature type="compositionally biased region" description="Basic residues" evidence="1">
    <location>
        <begin position="10"/>
        <end position="20"/>
    </location>
</feature>
<proteinExistence type="predicted"/>
<feature type="domain" description="Chromo" evidence="2">
    <location>
        <begin position="35"/>
        <end position="103"/>
    </location>
</feature>
<feature type="compositionally biased region" description="Polar residues" evidence="1">
    <location>
        <begin position="212"/>
        <end position="225"/>
    </location>
</feature>
<feature type="compositionally biased region" description="Polar residues" evidence="1">
    <location>
        <begin position="1263"/>
        <end position="1275"/>
    </location>
</feature>
<reference evidence="3" key="1">
    <citation type="submission" date="2023-06" db="EMBL/GenBank/DDBJ databases">
        <title>Genome-scale phylogeny and comparative genomics of the fungal order Sordariales.</title>
        <authorList>
            <consortium name="Lawrence Berkeley National Laboratory"/>
            <person name="Hensen N."/>
            <person name="Bonometti L."/>
            <person name="Westerberg I."/>
            <person name="Brannstrom I.O."/>
            <person name="Guillou S."/>
            <person name="Cros-Aarteil S."/>
            <person name="Calhoun S."/>
            <person name="Haridas S."/>
            <person name="Kuo A."/>
            <person name="Mondo S."/>
            <person name="Pangilinan J."/>
            <person name="Riley R."/>
            <person name="Labutti K."/>
            <person name="Andreopoulos B."/>
            <person name="Lipzen A."/>
            <person name="Chen C."/>
            <person name="Yanf M."/>
            <person name="Daum C."/>
            <person name="Ng V."/>
            <person name="Clum A."/>
            <person name="Steindorff A."/>
            <person name="Ohm R."/>
            <person name="Martin F."/>
            <person name="Silar P."/>
            <person name="Natvig D."/>
            <person name="Lalanne C."/>
            <person name="Gautier V."/>
            <person name="Ament-Velasquez S.L."/>
            <person name="Kruys A."/>
            <person name="Hutchinson M.I."/>
            <person name="Powell A.J."/>
            <person name="Barry K."/>
            <person name="Miller A.N."/>
            <person name="Grigoriev I.V."/>
            <person name="Debuchy R."/>
            <person name="Gladieux P."/>
            <person name="Thoren M.H."/>
            <person name="Johannesson H."/>
        </authorList>
    </citation>
    <scope>NUCLEOTIDE SEQUENCE</scope>
    <source>
        <strain evidence="3">SMH2532-1</strain>
    </source>
</reference>
<feature type="region of interest" description="Disordered" evidence="1">
    <location>
        <begin position="322"/>
        <end position="353"/>
    </location>
</feature>
<feature type="compositionally biased region" description="Polar residues" evidence="1">
    <location>
        <begin position="467"/>
        <end position="481"/>
    </location>
</feature>
<evidence type="ECO:0000313" key="3">
    <source>
        <dbReference type="EMBL" id="KAK0651886.1"/>
    </source>
</evidence>
<evidence type="ECO:0000256" key="1">
    <source>
        <dbReference type="SAM" id="MobiDB-lite"/>
    </source>
</evidence>
<dbReference type="InterPro" id="IPR000953">
    <property type="entry name" value="Chromo/chromo_shadow_dom"/>
</dbReference>
<gene>
    <name evidence="3" type="ORF">B0T16DRAFT_89671</name>
</gene>
<feature type="region of interest" description="Disordered" evidence="1">
    <location>
        <begin position="951"/>
        <end position="973"/>
    </location>
</feature>
<name>A0AA39YFW0_9PEZI</name>